<dbReference type="InterPro" id="IPR017778">
    <property type="entry name" value="ABC_transptr_urea_perm_UrtC"/>
</dbReference>
<organism evidence="7">
    <name type="scientific">mine drainage metagenome</name>
    <dbReference type="NCBI Taxonomy" id="410659"/>
    <lineage>
        <taxon>unclassified sequences</taxon>
        <taxon>metagenomes</taxon>
        <taxon>ecological metagenomes</taxon>
    </lineage>
</organism>
<comment type="caution">
    <text evidence="7">The sequence shown here is derived from an EMBL/GenBank/DDBJ whole genome shotgun (WGS) entry which is preliminary data.</text>
</comment>
<keyword evidence="3 6" id="KW-0812">Transmembrane</keyword>
<feature type="transmembrane region" description="Helical" evidence="6">
    <location>
        <begin position="254"/>
        <end position="272"/>
    </location>
</feature>
<feature type="transmembrane region" description="Helical" evidence="6">
    <location>
        <begin position="292"/>
        <end position="315"/>
    </location>
</feature>
<feature type="transmembrane region" description="Helical" evidence="6">
    <location>
        <begin position="155"/>
        <end position="173"/>
    </location>
</feature>
<evidence type="ECO:0000256" key="5">
    <source>
        <dbReference type="ARBA" id="ARBA00023136"/>
    </source>
</evidence>
<feature type="transmembrane region" description="Helical" evidence="6">
    <location>
        <begin position="327"/>
        <end position="350"/>
    </location>
</feature>
<dbReference type="InterPro" id="IPR001851">
    <property type="entry name" value="ABC_transp_permease"/>
</dbReference>
<evidence type="ECO:0000256" key="4">
    <source>
        <dbReference type="ARBA" id="ARBA00022989"/>
    </source>
</evidence>
<feature type="transmembrane region" description="Helical" evidence="6">
    <location>
        <begin position="125"/>
        <end position="148"/>
    </location>
</feature>
<reference evidence="7" key="1">
    <citation type="submission" date="2016-10" db="EMBL/GenBank/DDBJ databases">
        <title>Sequence of Gallionella enrichment culture.</title>
        <authorList>
            <person name="Poehlein A."/>
            <person name="Muehling M."/>
            <person name="Daniel R."/>
        </authorList>
    </citation>
    <scope>NUCLEOTIDE SEQUENCE</scope>
</reference>
<keyword evidence="5 6" id="KW-0472">Membrane</keyword>
<evidence type="ECO:0000256" key="6">
    <source>
        <dbReference type="SAM" id="Phobius"/>
    </source>
</evidence>
<keyword evidence="4 6" id="KW-1133">Transmembrane helix</keyword>
<protein>
    <submittedName>
        <fullName evidence="7">Leucine/isoleucine/valine transporter permease subunit</fullName>
    </submittedName>
</protein>
<dbReference type="AlphaFoldDB" id="A0A1J5SWJ8"/>
<dbReference type="InterPro" id="IPR043428">
    <property type="entry name" value="LivM-like"/>
</dbReference>
<sequence>MRTDRSRIELWFLALFALVILVILPGLNAFTPAASALHVSDFTINLYGKYLCYAVLAISVDLLWGYTGLLSLGQCLFFALGGYAFGMYLMLMIGKLGQYHSNLPDFMVFLGYPRLPAHWVPFRHFWFAALAVMWVPGLVAYIFGFLAFRSRIRGVYFSILTQALTYAACLMFFRNDFTFGGNNGLTDFKFVLGYDLRNAATQRVLYLLTGVLLFATYGFCRWLTSSKFGKVQRAIRDSENRVLFSGYSTPNFKLFVFVVCAVIAGLAGALYVPQVGIINPSEMATDKSLEVIVWVAVGGRGTLIGPIIGAIVVNAIKSWATRAFPDLWLFILGGMFILVVLFLPGGIVSLPTRIGELVRKYRRTRAIEPVAGAESPEAKPAPEPDRT</sequence>
<dbReference type="PANTHER" id="PTHR30482">
    <property type="entry name" value="HIGH-AFFINITY BRANCHED-CHAIN AMINO ACID TRANSPORT SYSTEM PERMEASE"/>
    <property type="match status" value="1"/>
</dbReference>
<feature type="transmembrane region" description="Helical" evidence="6">
    <location>
        <begin position="46"/>
        <end position="64"/>
    </location>
</feature>
<evidence type="ECO:0000313" key="7">
    <source>
        <dbReference type="EMBL" id="OIR04398.1"/>
    </source>
</evidence>
<dbReference type="NCBIfam" id="TIGR03408">
    <property type="entry name" value="urea_trans_UrtC"/>
    <property type="match status" value="1"/>
</dbReference>
<feature type="transmembrane region" description="Helical" evidence="6">
    <location>
        <begin position="76"/>
        <end position="97"/>
    </location>
</feature>
<dbReference type="CDD" id="cd06581">
    <property type="entry name" value="TM_PBP1_LivM_like"/>
    <property type="match status" value="1"/>
</dbReference>
<feature type="transmembrane region" description="Helical" evidence="6">
    <location>
        <begin position="204"/>
        <end position="223"/>
    </location>
</feature>
<dbReference type="EMBL" id="MLJW01000058">
    <property type="protein sequence ID" value="OIR04398.1"/>
    <property type="molecule type" value="Genomic_DNA"/>
</dbReference>
<dbReference type="Pfam" id="PF02653">
    <property type="entry name" value="BPD_transp_2"/>
    <property type="match status" value="1"/>
</dbReference>
<dbReference type="PANTHER" id="PTHR30482:SF4">
    <property type="entry name" value="SLR1201 PROTEIN"/>
    <property type="match status" value="1"/>
</dbReference>
<dbReference type="GO" id="GO:0005886">
    <property type="term" value="C:plasma membrane"/>
    <property type="evidence" value="ECO:0007669"/>
    <property type="project" value="UniProtKB-SubCell"/>
</dbReference>
<dbReference type="GO" id="GO:0015658">
    <property type="term" value="F:branched-chain amino acid transmembrane transporter activity"/>
    <property type="evidence" value="ECO:0007669"/>
    <property type="project" value="InterPro"/>
</dbReference>
<accession>A0A1J5SWJ8</accession>
<keyword evidence="2" id="KW-1003">Cell membrane</keyword>
<comment type="subcellular location">
    <subcellularLocation>
        <location evidence="1">Cell membrane</location>
        <topology evidence="1">Multi-pass membrane protein</topology>
    </subcellularLocation>
</comment>
<name>A0A1J5SWJ8_9ZZZZ</name>
<evidence type="ECO:0000256" key="3">
    <source>
        <dbReference type="ARBA" id="ARBA00022692"/>
    </source>
</evidence>
<evidence type="ECO:0000256" key="1">
    <source>
        <dbReference type="ARBA" id="ARBA00004651"/>
    </source>
</evidence>
<gene>
    <name evidence="7" type="ORF">GALL_135980</name>
</gene>
<proteinExistence type="predicted"/>
<evidence type="ECO:0000256" key="2">
    <source>
        <dbReference type="ARBA" id="ARBA00022475"/>
    </source>
</evidence>